<dbReference type="Pfam" id="PF08565">
    <property type="entry name" value="CDC37_M"/>
    <property type="match status" value="1"/>
</dbReference>
<dbReference type="GO" id="GO:0031072">
    <property type="term" value="F:heat shock protein binding"/>
    <property type="evidence" value="ECO:0007669"/>
    <property type="project" value="TreeGrafter"/>
</dbReference>
<dbReference type="Proteomes" id="UP000034947">
    <property type="component" value="Unassembled WGS sequence"/>
</dbReference>
<dbReference type="SMART" id="SM01071">
    <property type="entry name" value="CDC37_N"/>
    <property type="match status" value="1"/>
</dbReference>
<dbReference type="InterPro" id="IPR013874">
    <property type="entry name" value="Cdc37_Hsp90-bd"/>
</dbReference>
<dbReference type="FunFam" id="1.20.58.610:FF:000002">
    <property type="entry name" value="Hsp90 co-chaperone Cdc37, putative"/>
    <property type="match status" value="1"/>
</dbReference>
<name>A0A0F8V186_9EURO</name>
<feature type="compositionally biased region" description="Polar residues" evidence="6">
    <location>
        <begin position="243"/>
        <end position="270"/>
    </location>
</feature>
<proteinExistence type="inferred from homology"/>
<protein>
    <recommendedName>
        <fullName evidence="5">Hsp90 chaperone protein kinase-targeting subunit</fullName>
    </recommendedName>
</protein>
<evidence type="ECO:0000256" key="4">
    <source>
        <dbReference type="ARBA" id="ARBA00023186"/>
    </source>
</evidence>
<dbReference type="GO" id="GO:0050821">
    <property type="term" value="P:protein stabilization"/>
    <property type="evidence" value="ECO:0007669"/>
    <property type="project" value="TreeGrafter"/>
</dbReference>
<dbReference type="GO" id="GO:0051082">
    <property type="term" value="F:unfolded protein binding"/>
    <property type="evidence" value="ECO:0007669"/>
    <property type="project" value="TreeGrafter"/>
</dbReference>
<feature type="region of interest" description="Disordered" evidence="6">
    <location>
        <begin position="510"/>
        <end position="533"/>
    </location>
</feature>
<dbReference type="InterPro" id="IPR038189">
    <property type="entry name" value="Cdc37_Hsp90-bd_sf"/>
</dbReference>
<evidence type="ECO:0000256" key="1">
    <source>
        <dbReference type="ARBA" id="ARBA00004496"/>
    </source>
</evidence>
<dbReference type="Pfam" id="PF03234">
    <property type="entry name" value="CDC37_N"/>
    <property type="match status" value="1"/>
</dbReference>
<evidence type="ECO:0000259" key="7">
    <source>
        <dbReference type="SMART" id="SM01069"/>
    </source>
</evidence>
<evidence type="ECO:0000259" key="8">
    <source>
        <dbReference type="SMART" id="SM01070"/>
    </source>
</evidence>
<dbReference type="GO" id="GO:0005737">
    <property type="term" value="C:cytoplasm"/>
    <property type="evidence" value="ECO:0007669"/>
    <property type="project" value="UniProtKB-SubCell"/>
</dbReference>
<dbReference type="SMART" id="SM01070">
    <property type="entry name" value="CDC37_M"/>
    <property type="match status" value="1"/>
</dbReference>
<feature type="domain" description="Cdc37 Hsp90 binding" evidence="8">
    <location>
        <begin position="236"/>
        <end position="404"/>
    </location>
</feature>
<accession>A0A0F8V186</accession>
<dbReference type="SUPFAM" id="SSF101391">
    <property type="entry name" value="Hsp90 co-chaperone CDC37"/>
    <property type="match status" value="1"/>
</dbReference>
<evidence type="ECO:0000259" key="9">
    <source>
        <dbReference type="SMART" id="SM01071"/>
    </source>
</evidence>
<dbReference type="GO" id="GO:0006457">
    <property type="term" value="P:protein folding"/>
    <property type="evidence" value="ECO:0007669"/>
    <property type="project" value="TreeGrafter"/>
</dbReference>
<evidence type="ECO:0000256" key="3">
    <source>
        <dbReference type="ARBA" id="ARBA00022490"/>
    </source>
</evidence>
<reference evidence="10 11" key="1">
    <citation type="submission" date="2015-02" db="EMBL/GenBank/DDBJ databases">
        <title>Draft Genome Sequences of Two Closely-Related Aflatoxigenic Aspergillus Species Obtained from the Cote d'Ivoire.</title>
        <authorList>
            <person name="Moore G.G."/>
            <person name="Beltz S.B."/>
            <person name="Mack B.M."/>
        </authorList>
    </citation>
    <scope>NUCLEOTIDE SEQUENCE [LARGE SCALE GENOMIC DNA]</scope>
    <source>
        <strain evidence="10 11">SRRC1432</strain>
    </source>
</reference>
<gene>
    <name evidence="10" type="ORF">AOCH_001076</name>
</gene>
<dbReference type="GO" id="GO:0051087">
    <property type="term" value="F:protein-folding chaperone binding"/>
    <property type="evidence" value="ECO:0007669"/>
    <property type="project" value="TreeGrafter"/>
</dbReference>
<evidence type="ECO:0000313" key="10">
    <source>
        <dbReference type="EMBL" id="KKK25529.1"/>
    </source>
</evidence>
<dbReference type="InterPro" id="IPR013855">
    <property type="entry name" value="Cdc37_N_dom"/>
</dbReference>
<feature type="region of interest" description="Disordered" evidence="6">
    <location>
        <begin position="215"/>
        <end position="282"/>
    </location>
</feature>
<feature type="domain" description="Cdc37 C-terminal" evidence="7">
    <location>
        <begin position="425"/>
        <end position="524"/>
    </location>
</feature>
<evidence type="ECO:0000256" key="5">
    <source>
        <dbReference type="ARBA" id="ARBA00031396"/>
    </source>
</evidence>
<dbReference type="EMBL" id="JYKN01000149">
    <property type="protein sequence ID" value="KKK25529.1"/>
    <property type="molecule type" value="Genomic_DNA"/>
</dbReference>
<feature type="compositionally biased region" description="Acidic residues" evidence="6">
    <location>
        <begin position="271"/>
        <end position="282"/>
    </location>
</feature>
<feature type="compositionally biased region" description="Basic and acidic residues" evidence="6">
    <location>
        <begin position="510"/>
        <end position="520"/>
    </location>
</feature>
<keyword evidence="11" id="KW-1185">Reference proteome</keyword>
<dbReference type="VEuPathDB" id="FungiDB:P175DRAFT_0497337"/>
<keyword evidence="3" id="KW-0963">Cytoplasm</keyword>
<evidence type="ECO:0000313" key="11">
    <source>
        <dbReference type="Proteomes" id="UP000034947"/>
    </source>
</evidence>
<dbReference type="AlphaFoldDB" id="A0A0F8V186"/>
<comment type="subcellular location">
    <subcellularLocation>
        <location evidence="1">Cytoplasm</location>
    </subcellularLocation>
</comment>
<evidence type="ECO:0000256" key="6">
    <source>
        <dbReference type="SAM" id="MobiDB-lite"/>
    </source>
</evidence>
<feature type="domain" description="Cdc37 N-terminal" evidence="9">
    <location>
        <begin position="43"/>
        <end position="233"/>
    </location>
</feature>
<evidence type="ECO:0000256" key="2">
    <source>
        <dbReference type="ARBA" id="ARBA00006222"/>
    </source>
</evidence>
<organism evidence="10 11">
    <name type="scientific">Aspergillus ochraceoroseus</name>
    <dbReference type="NCBI Taxonomy" id="138278"/>
    <lineage>
        <taxon>Eukaryota</taxon>
        <taxon>Fungi</taxon>
        <taxon>Dikarya</taxon>
        <taxon>Ascomycota</taxon>
        <taxon>Pezizomycotina</taxon>
        <taxon>Eurotiomycetes</taxon>
        <taxon>Eurotiomycetidae</taxon>
        <taxon>Eurotiales</taxon>
        <taxon>Aspergillaceae</taxon>
        <taxon>Aspergillus</taxon>
        <taxon>Aspergillus subgen. Nidulantes</taxon>
    </lineage>
</organism>
<dbReference type="Gene3D" id="1.20.58.610">
    <property type="entry name" value="Cdc37, Hsp90 binding domain"/>
    <property type="match status" value="1"/>
</dbReference>
<comment type="caution">
    <text evidence="10">The sequence shown here is derived from an EMBL/GenBank/DDBJ whole genome shotgun (WGS) entry which is preliminary data.</text>
</comment>
<dbReference type="SMART" id="SM01069">
    <property type="entry name" value="CDC37_C"/>
    <property type="match status" value="1"/>
</dbReference>
<feature type="non-terminal residue" evidence="10">
    <location>
        <position position="1"/>
    </location>
</feature>
<dbReference type="Pfam" id="PF08564">
    <property type="entry name" value="CDC37_C"/>
    <property type="match status" value="1"/>
</dbReference>
<dbReference type="GO" id="GO:0019901">
    <property type="term" value="F:protein kinase binding"/>
    <property type="evidence" value="ECO:0007669"/>
    <property type="project" value="InterPro"/>
</dbReference>
<dbReference type="PANTHER" id="PTHR12800:SF4">
    <property type="entry name" value="HSP90 CO-CHAPERONE CDC37"/>
    <property type="match status" value="1"/>
</dbReference>
<dbReference type="InterPro" id="IPR013873">
    <property type="entry name" value="Cdc37_C"/>
</dbReference>
<dbReference type="PANTHER" id="PTHR12800">
    <property type="entry name" value="CDC37-RELATED"/>
    <property type="match status" value="1"/>
</dbReference>
<dbReference type="InterPro" id="IPR004918">
    <property type="entry name" value="Cdc37"/>
</dbReference>
<sequence length="533" mass="59344">ICPLKSDSSLRPFGSQSYLQLFWFLPHFPPLFVRAIALVFKMVLDYSKWEALELSDDSDIEVHPNVDKRSFIRAKQAQIHQQRMQRRHEIQTLKYERVVNDGLLSRIDKLLTSLKEQDSSSSGPEDVVFQVLMEYASNPAEDQPPSAPEGVHTHEKEQPRYSQMMSALVDQVKKEIDDSGAGNSFEAYVKGVQGHKDKVQDLQKELLARLAQLEKEESSKITSESIHTGFDTSHVSKADKSGAQPTAAQKTSSVELLNPGVANSISSQEPGNDDDDAIEDPDSVQASDLAKKFAKISSSDYRTLHQFISSHPQIVAEKETDGLLVEAFNSQMEGKEDYARQCVHQGLLLQYCRSLGRDGTSLFFKRITTKEHQAGTLFRNDVNETYHKIKTRAAELAKDSSASNDPAGVEQIQLHAVDPNTKITINIPPSQSSDPVEIEARKVYESFSKEMQKALASESLDEVNKVLGNLSVEDAEDVVEKLGQTGMLSLEEGIVDATTEEGRKKLEEIEAEGKRERQVEEIGEPGGDITELD</sequence>
<comment type="similarity">
    <text evidence="2">Belongs to the CDC37 family.</text>
</comment>
<dbReference type="OrthoDB" id="440202at2759"/>
<keyword evidence="4" id="KW-0143">Chaperone</keyword>
<feature type="region of interest" description="Disordered" evidence="6">
    <location>
        <begin position="138"/>
        <end position="159"/>
    </location>
</feature>